<dbReference type="GO" id="GO:0043041">
    <property type="term" value="P:amino acid activation for nonribosomal peptide biosynthetic process"/>
    <property type="evidence" value="ECO:0007669"/>
    <property type="project" value="TreeGrafter"/>
</dbReference>
<feature type="domain" description="Carrier" evidence="8">
    <location>
        <begin position="1676"/>
        <end position="1752"/>
    </location>
</feature>
<dbReference type="InterPro" id="IPR042099">
    <property type="entry name" value="ANL_N_sf"/>
</dbReference>
<dbReference type="Pfam" id="PF00501">
    <property type="entry name" value="AMP-binding"/>
    <property type="match status" value="2"/>
</dbReference>
<dbReference type="PROSITE" id="PS00012">
    <property type="entry name" value="PHOSPHOPANTETHEINE"/>
    <property type="match status" value="2"/>
</dbReference>
<feature type="region of interest" description="Disordered" evidence="7">
    <location>
        <begin position="1751"/>
        <end position="1785"/>
    </location>
</feature>
<dbReference type="GO" id="GO:0008610">
    <property type="term" value="P:lipid biosynthetic process"/>
    <property type="evidence" value="ECO:0007669"/>
    <property type="project" value="InterPro"/>
</dbReference>
<evidence type="ECO:0000256" key="2">
    <source>
        <dbReference type="ARBA" id="ARBA00006432"/>
    </source>
</evidence>
<comment type="similarity">
    <text evidence="2">Belongs to the ATP-dependent AMP-binding enzyme family.</text>
</comment>
<dbReference type="GO" id="GO:0031177">
    <property type="term" value="F:phosphopantetheine binding"/>
    <property type="evidence" value="ECO:0007669"/>
    <property type="project" value="InterPro"/>
</dbReference>
<evidence type="ECO:0000313" key="9">
    <source>
        <dbReference type="EMBL" id="AEI67517.1"/>
    </source>
</evidence>
<dbReference type="InterPro" id="IPR006162">
    <property type="entry name" value="Ppantetheine_attach_site"/>
</dbReference>
<dbReference type="HOGENOM" id="CLU_000022_0_9_7"/>
<dbReference type="Pfam" id="PF00550">
    <property type="entry name" value="PP-binding"/>
    <property type="match status" value="2"/>
</dbReference>
<evidence type="ECO:0000256" key="6">
    <source>
        <dbReference type="ARBA" id="ARBA00023098"/>
    </source>
</evidence>
<dbReference type="InterPro" id="IPR025110">
    <property type="entry name" value="AMP-bd_C"/>
</dbReference>
<dbReference type="EMBL" id="CP002830">
    <property type="protein sequence ID" value="AEI67517.1"/>
    <property type="molecule type" value="Genomic_DNA"/>
</dbReference>
<dbReference type="Gene3D" id="3.40.50.12780">
    <property type="entry name" value="N-terminal domain of ligase-like"/>
    <property type="match status" value="2"/>
</dbReference>
<sequence length="1785" mass="190736">MHLSTRADTASEFVCPEDATFVDVCRARAAAQPGDWIYTFLDDAGEQSLGYAELDAGARAVAARLQKHLAPGDRALLLYPPGRDYALGFLACLYAGVVAVPAYPPDPMRLGRTLPRLQALIADCGARVALTTTFIVDMVEPLTEGAPDLRALSWLATDAVPASEAEAWRAPVLDGDTVAFLQYTSGSTGTPRGVVLRHRHLLHNSWLIARGFEASSHPVGVLWLPPYHDMGLIGGLLQPLFRDIPTVLLPPMSFLQRPMGWLEAVSRFGGTVCGGPNFAFDLCVRKSTPEQRAALDLSRWEVAFCGAEPVRADTLERFADAFAPAGFRREAFYPCYGLAEGTLIVSGGARSEAPVVRRFARDGLLLGEARPPEQDAAETVLVGCGQSLGDQDVRVVDPRTCRPCEPGRVGELWVKGPSVADGYWRRPEETARTFHGRLAGSEEGPYLRTGDLGVIDGGEVFITGRLKDLLVLRGRNFYPQDLEHSAERSHPGVRPGCGAAFAVDVAGEERLVLVQEVAARVATAEAAEEVVTNIRAALGDLHGLSTHAVVLITAGSLPKTSSGKVQRRATRDAFLAGTLDVVLAWREAGAEVVAPAPSSGAAPEEATAPDDVLTALHERVARLLGVSAPTLDVDAPLTHAGLDSLRALEVLHAVEEGWGVAPPVAYLLQGPSLRDVARWVEQARAEGAQAGPAPQAGAQEDDAGYVSDGQKALWFLQRMAPGGTAYLVSHAVRFTAPVDAAALGRAFSRLVVRHPVLSSAFPEEQGAPVRRLATTSPALERTEAAAWTADALSERLHEEAHRPFDLEHGPLVRVRLYTGAPGGDVLLLAMHHLITDFWSLEVLAGELGTLYSAELRGVPPPLPPAPPLASTLLQGLARRCSGPRAEALQAWWRERLGGELPVLELPTSGPRPRLQSFRGASVSFAVSLETSARLKALARAHGATPFMVLLAGYLSFLRRYSGQDDVVVGTPTAGRPRADLSRQLGYFVNPVALRAHLPRAMTFSGLVTQVRGTVLDALDHQELPFPRLVEHLQPRRDPSRAPVFQTMFALQSGRPGSEPLGAFAVGAPGARARLGDLSVEAVPLRHPGAAFDLSLVMAEVEGAFVARLEYCADLFDTSAAARMVRHLGALLDAAAARPDLPLVDLPWLEAEERRALLARGRGRRAPRVPEVAGLVQRLESWAAKTPDAPALVAGTARWTYRELAAWVDRLATLLRREGVGPEVRVGTLLERGGPEQVAAFLAILKAGGTAVPLDPAYPPGRVTWTLADAGARVLLAHERYAQRLEPLDDVTVLRWEAQISGAGAVDVEAPPPGGGEASPDGAAYVCYTSGSTGRPKGVVVTHRGVAHLCESFASGLPLGPDARVFLFASPAFDMSVSDYVVALSSGSALHVSPGAPPMGDALYRLLLEQRITAAMLPPSVALLLPEGPLPDLTLFMAGAEPCPASLVARFAAGRTFLNAYGPTEVTVCATWARLTPDAAGPASIGNALPHIDAYVLDAALQPVPVGVAGELYVGGPSLARGYLGRPDLTAERFIPDPHGDEPGARLYRTGDVVRWREDGQLDFLGRADTQLKLRGFRVEPGEVEAALRELSGMRQAHVTVWRPSSIAEPRLVAYVVPPPGDVLPPGEVRARLRERLPEHLVPVDLVTLEALPLLASGKVDARALPKPALPVSAEGKPRTPLEEQAARAWAEALGLPSVDVHAHFFDDLGGSSLSVVRACSRLSESLGREVPITHFFEHPTVHALARRLQAEARPDDTTDVKHQSRAEARRQALQRRGGRNPRGHG</sequence>
<dbReference type="GO" id="GO:0006631">
    <property type="term" value="P:fatty acid metabolic process"/>
    <property type="evidence" value="ECO:0007669"/>
    <property type="project" value="UniProtKB-KW"/>
</dbReference>
<dbReference type="InterPro" id="IPR009081">
    <property type="entry name" value="PP-bd_ACP"/>
</dbReference>
<dbReference type="PROSITE" id="PS50075">
    <property type="entry name" value="CARRIER"/>
    <property type="match status" value="2"/>
</dbReference>
<proteinExistence type="inferred from homology"/>
<protein>
    <submittedName>
        <fullName evidence="9">Nonribosomal peptide synthetase</fullName>
    </submittedName>
</protein>
<comment type="cofactor">
    <cofactor evidence="1">
        <name>pantetheine 4'-phosphate</name>
        <dbReference type="ChEBI" id="CHEBI:47942"/>
    </cofactor>
</comment>
<gene>
    <name evidence="9" type="ordered locus">LILAB_28150</name>
</gene>
<reference evidence="9 10" key="1">
    <citation type="journal article" date="2011" name="J. Bacteriol.">
        <title>Genome sequence of the halotolerant marine bacterium Myxococcus fulvus HW-1.</title>
        <authorList>
            <person name="Li Z.F."/>
            <person name="Li X."/>
            <person name="Liu H."/>
            <person name="Liu X."/>
            <person name="Han K."/>
            <person name="Wu Z.H."/>
            <person name="Hu W."/>
            <person name="Li F.F."/>
            <person name="Li Y.Z."/>
        </authorList>
    </citation>
    <scope>NUCLEOTIDE SEQUENCE [LARGE SCALE GENOMIC DNA]</scope>
    <source>
        <strain evidence="10">ATCC BAA-855 / HW-1</strain>
    </source>
</reference>
<dbReference type="InterPro" id="IPR036736">
    <property type="entry name" value="ACP-like_sf"/>
</dbReference>
<dbReference type="PROSITE" id="PS00455">
    <property type="entry name" value="AMP_BINDING"/>
    <property type="match status" value="2"/>
</dbReference>
<dbReference type="eggNOG" id="COG1020">
    <property type="taxonomic scope" value="Bacteria"/>
</dbReference>
<dbReference type="Pfam" id="PF13193">
    <property type="entry name" value="AMP-binding_C"/>
    <property type="match status" value="1"/>
</dbReference>
<organism evidence="9 10">
    <name type="scientific">Myxococcus fulvus (strain ATCC BAA-855 / HW-1)</name>
    <dbReference type="NCBI Taxonomy" id="483219"/>
    <lineage>
        <taxon>Bacteria</taxon>
        <taxon>Pseudomonadati</taxon>
        <taxon>Myxococcota</taxon>
        <taxon>Myxococcia</taxon>
        <taxon>Myxococcales</taxon>
        <taxon>Cystobacterineae</taxon>
        <taxon>Myxococcaceae</taxon>
        <taxon>Myxococcus</taxon>
    </lineage>
</organism>
<dbReference type="GO" id="GO:0003824">
    <property type="term" value="F:catalytic activity"/>
    <property type="evidence" value="ECO:0007669"/>
    <property type="project" value="InterPro"/>
</dbReference>
<dbReference type="SUPFAM" id="SSF56801">
    <property type="entry name" value="Acetyl-CoA synthetase-like"/>
    <property type="match status" value="2"/>
</dbReference>
<evidence type="ECO:0000313" key="10">
    <source>
        <dbReference type="Proteomes" id="UP000000488"/>
    </source>
</evidence>
<dbReference type="GO" id="GO:0071766">
    <property type="term" value="P:Actinobacterium-type cell wall biogenesis"/>
    <property type="evidence" value="ECO:0007669"/>
    <property type="project" value="UniProtKB-ARBA"/>
</dbReference>
<dbReference type="SUPFAM" id="SSF47336">
    <property type="entry name" value="ACP-like"/>
    <property type="match status" value="2"/>
</dbReference>
<dbReference type="STRING" id="483219.LILAB_28150"/>
<name>F8CHL6_MYXFH</name>
<dbReference type="CDD" id="cd19531">
    <property type="entry name" value="LCL_NRPS-like"/>
    <property type="match status" value="1"/>
</dbReference>
<evidence type="ECO:0000259" key="8">
    <source>
        <dbReference type="PROSITE" id="PS50075"/>
    </source>
</evidence>
<dbReference type="Pfam" id="PF23024">
    <property type="entry name" value="AMP-dom_DIP2-like"/>
    <property type="match status" value="1"/>
</dbReference>
<dbReference type="SUPFAM" id="SSF52777">
    <property type="entry name" value="CoA-dependent acyltransferases"/>
    <property type="match status" value="2"/>
</dbReference>
<feature type="compositionally biased region" description="Basic and acidic residues" evidence="7">
    <location>
        <begin position="1751"/>
        <end position="1770"/>
    </location>
</feature>
<dbReference type="PANTHER" id="PTHR45527">
    <property type="entry name" value="NONRIBOSOMAL PEPTIDE SYNTHETASE"/>
    <property type="match status" value="1"/>
</dbReference>
<dbReference type="InterPro" id="IPR029058">
    <property type="entry name" value="AB_hydrolase_fold"/>
</dbReference>
<dbReference type="CDD" id="cd05930">
    <property type="entry name" value="A_NRPS"/>
    <property type="match status" value="1"/>
</dbReference>
<feature type="domain" description="Carrier" evidence="8">
    <location>
        <begin position="607"/>
        <end position="684"/>
    </location>
</feature>
<dbReference type="CDD" id="cd05931">
    <property type="entry name" value="FAAL"/>
    <property type="match status" value="1"/>
</dbReference>
<dbReference type="SMART" id="SM00823">
    <property type="entry name" value="PKS_PP"/>
    <property type="match status" value="2"/>
</dbReference>
<keyword evidence="4" id="KW-0597">Phosphoprotein</keyword>
<dbReference type="InterPro" id="IPR045851">
    <property type="entry name" value="AMP-bd_C_sf"/>
</dbReference>
<dbReference type="eggNOG" id="COG0318">
    <property type="taxonomic scope" value="Bacteria"/>
</dbReference>
<dbReference type="Proteomes" id="UP000000488">
    <property type="component" value="Chromosome"/>
</dbReference>
<dbReference type="InterPro" id="IPR040097">
    <property type="entry name" value="FAAL/FAAC"/>
</dbReference>
<dbReference type="InterPro" id="IPR000873">
    <property type="entry name" value="AMP-dep_synth/lig_dom"/>
</dbReference>
<dbReference type="GO" id="GO:0005737">
    <property type="term" value="C:cytoplasm"/>
    <property type="evidence" value="ECO:0007669"/>
    <property type="project" value="TreeGrafter"/>
</dbReference>
<dbReference type="NCBIfam" id="TIGR01733">
    <property type="entry name" value="AA-adenyl-dom"/>
    <property type="match status" value="1"/>
</dbReference>
<evidence type="ECO:0000256" key="7">
    <source>
        <dbReference type="SAM" id="MobiDB-lite"/>
    </source>
</evidence>
<dbReference type="KEGG" id="mfu:LILAB_28150"/>
<evidence type="ECO:0000256" key="4">
    <source>
        <dbReference type="ARBA" id="ARBA00022553"/>
    </source>
</evidence>
<dbReference type="FunFam" id="3.40.50.12780:FF:000013">
    <property type="entry name" value="Long-chain-fatty-acid--AMP ligase FadD32"/>
    <property type="match status" value="1"/>
</dbReference>
<dbReference type="InterPro" id="IPR010071">
    <property type="entry name" value="AA_adenyl_dom"/>
</dbReference>
<dbReference type="Gene3D" id="3.30.559.10">
    <property type="entry name" value="Chloramphenicol acetyltransferase-like domain"/>
    <property type="match status" value="1"/>
</dbReference>
<dbReference type="InterPro" id="IPR020806">
    <property type="entry name" value="PKS_PP-bd"/>
</dbReference>
<keyword evidence="3" id="KW-0596">Phosphopantetheine</keyword>
<evidence type="ECO:0000256" key="1">
    <source>
        <dbReference type="ARBA" id="ARBA00001957"/>
    </source>
</evidence>
<dbReference type="PANTHER" id="PTHR45527:SF1">
    <property type="entry name" value="FATTY ACID SYNTHASE"/>
    <property type="match status" value="1"/>
</dbReference>
<dbReference type="Gene3D" id="3.40.50.1820">
    <property type="entry name" value="alpha/beta hydrolase"/>
    <property type="match status" value="1"/>
</dbReference>
<keyword evidence="5" id="KW-0276">Fatty acid metabolism</keyword>
<dbReference type="InterPro" id="IPR023213">
    <property type="entry name" value="CAT-like_dom_sf"/>
</dbReference>
<accession>F8CHL6</accession>
<dbReference type="Gene3D" id="3.30.300.30">
    <property type="match status" value="2"/>
</dbReference>
<evidence type="ECO:0000256" key="5">
    <source>
        <dbReference type="ARBA" id="ARBA00022832"/>
    </source>
</evidence>
<dbReference type="InterPro" id="IPR020845">
    <property type="entry name" value="AMP-binding_CS"/>
</dbReference>
<keyword evidence="6" id="KW-0443">Lipid metabolism</keyword>
<dbReference type="Gene3D" id="1.10.1200.10">
    <property type="entry name" value="ACP-like"/>
    <property type="match status" value="1"/>
</dbReference>
<dbReference type="Gene3D" id="3.30.559.30">
    <property type="entry name" value="Nonribosomal peptide synthetase, condensation domain"/>
    <property type="match status" value="1"/>
</dbReference>
<evidence type="ECO:0000256" key="3">
    <source>
        <dbReference type="ARBA" id="ARBA00022450"/>
    </source>
</evidence>
<dbReference type="GO" id="GO:0044550">
    <property type="term" value="P:secondary metabolite biosynthetic process"/>
    <property type="evidence" value="ECO:0007669"/>
    <property type="project" value="TreeGrafter"/>
</dbReference>
<dbReference type="InterPro" id="IPR001242">
    <property type="entry name" value="Condensation_dom"/>
</dbReference>
<feature type="compositionally biased region" description="Basic residues" evidence="7">
    <location>
        <begin position="1772"/>
        <end position="1785"/>
    </location>
</feature>
<dbReference type="Pfam" id="PF00668">
    <property type="entry name" value="Condensation"/>
    <property type="match status" value="1"/>
</dbReference>